<dbReference type="PANTHER" id="PTHR14911">
    <property type="entry name" value="THUMP DOMAIN-CONTAINING"/>
    <property type="match status" value="1"/>
</dbReference>
<dbReference type="GO" id="GO:0043527">
    <property type="term" value="C:tRNA methyltransferase complex"/>
    <property type="evidence" value="ECO:0007669"/>
    <property type="project" value="UniProtKB-ARBA"/>
</dbReference>
<dbReference type="GO" id="GO:0003723">
    <property type="term" value="F:RNA binding"/>
    <property type="evidence" value="ECO:0007669"/>
    <property type="project" value="UniProtKB-UniRule"/>
</dbReference>
<evidence type="ECO:0000313" key="6">
    <source>
        <dbReference type="EMBL" id="EDV24840.1"/>
    </source>
</evidence>
<dbReference type="InterPro" id="IPR004114">
    <property type="entry name" value="THUMP_dom"/>
</dbReference>
<dbReference type="AlphaFoldDB" id="B3RXB5"/>
<keyword evidence="7" id="KW-1185">Reference proteome</keyword>
<evidence type="ECO:0000256" key="1">
    <source>
        <dbReference type="ARBA" id="ARBA00004496"/>
    </source>
</evidence>
<dbReference type="STRING" id="10228.B3RXB5"/>
<sequence>MPPSALLYDKNQEASLQNNVSINAHPNNVIPIATPTFRVTCNRVGKDHQFTSMDCAAKFGGAINDLLHWRVDLSNPDINVILNIVENSINISIALTGASLHRRNITQFGPTALRSTIAYNMLRLADIQNGDIVCDPMAGGGSISVEGAVNWISSFHICGDNHHAAGLRSVANRDYAGNQNNIRSMAMDVATWDVCCLPLRRNSVDIVVSDMPFGKRIGSKHKNWKLYDHALSEMARICRCSSGRAVLLTQDSKVMTKVLQQYKHLWKRRHCYWINIGGLTAAVYLLLRTEHEY</sequence>
<dbReference type="KEGG" id="tad:TRIADDRAFT_25997"/>
<evidence type="ECO:0000259" key="5">
    <source>
        <dbReference type="PROSITE" id="PS51165"/>
    </source>
</evidence>
<dbReference type="InterPro" id="IPR000241">
    <property type="entry name" value="RlmKL-like_Mtase"/>
</dbReference>
<dbReference type="Gene3D" id="3.40.50.150">
    <property type="entry name" value="Vaccinia Virus protein VP39"/>
    <property type="match status" value="1"/>
</dbReference>
<comment type="subcellular location">
    <subcellularLocation>
        <location evidence="1">Cytoplasm</location>
    </subcellularLocation>
</comment>
<keyword evidence="2" id="KW-0489">Methyltransferase</keyword>
<dbReference type="GeneID" id="6753492"/>
<feature type="domain" description="THUMP" evidence="5">
    <location>
        <begin position="1"/>
        <end position="95"/>
    </location>
</feature>
<evidence type="ECO:0000256" key="2">
    <source>
        <dbReference type="ARBA" id="ARBA00022603"/>
    </source>
</evidence>
<dbReference type="PhylomeDB" id="B3RXB5"/>
<evidence type="ECO:0000256" key="4">
    <source>
        <dbReference type="PROSITE-ProRule" id="PRU00529"/>
    </source>
</evidence>
<evidence type="ECO:0000313" key="7">
    <source>
        <dbReference type="Proteomes" id="UP000009022"/>
    </source>
</evidence>
<organism evidence="6 7">
    <name type="scientific">Trichoplax adhaerens</name>
    <name type="common">Trichoplax reptans</name>
    <dbReference type="NCBI Taxonomy" id="10228"/>
    <lineage>
        <taxon>Eukaryota</taxon>
        <taxon>Metazoa</taxon>
        <taxon>Placozoa</taxon>
        <taxon>Uniplacotomia</taxon>
        <taxon>Trichoplacea</taxon>
        <taxon>Trichoplacidae</taxon>
        <taxon>Trichoplax</taxon>
    </lineage>
</organism>
<dbReference type="SUPFAM" id="SSF143437">
    <property type="entry name" value="THUMP domain-like"/>
    <property type="match status" value="1"/>
</dbReference>
<dbReference type="SUPFAM" id="SSF53335">
    <property type="entry name" value="S-adenosyl-L-methionine-dependent methyltransferases"/>
    <property type="match status" value="1"/>
</dbReference>
<dbReference type="HOGENOM" id="CLU_1012924_0_0_1"/>
<dbReference type="GO" id="GO:0030488">
    <property type="term" value="P:tRNA methylation"/>
    <property type="evidence" value="ECO:0000318"/>
    <property type="project" value="GO_Central"/>
</dbReference>
<protein>
    <recommendedName>
        <fullName evidence="5">THUMP domain-containing protein</fullName>
    </recommendedName>
</protein>
<dbReference type="OMA" id="RYRVTCE"/>
<dbReference type="PANTHER" id="PTHR14911:SF13">
    <property type="entry name" value="TRNA (GUANINE(6)-N2)-METHYLTRANSFERASE THUMP3"/>
    <property type="match status" value="1"/>
</dbReference>
<dbReference type="eggNOG" id="ENOG502QSE5">
    <property type="taxonomic scope" value="Eukaryota"/>
</dbReference>
<accession>B3RXB5</accession>
<gene>
    <name evidence="6" type="ORF">TRIADDRAFT_25997</name>
</gene>
<dbReference type="Gene3D" id="3.30.2130.30">
    <property type="match status" value="1"/>
</dbReference>
<dbReference type="Pfam" id="PF01170">
    <property type="entry name" value="UPF0020"/>
    <property type="match status" value="1"/>
</dbReference>
<reference evidence="6 7" key="1">
    <citation type="journal article" date="2008" name="Nature">
        <title>The Trichoplax genome and the nature of placozoans.</title>
        <authorList>
            <person name="Srivastava M."/>
            <person name="Begovic E."/>
            <person name="Chapman J."/>
            <person name="Putnam N.H."/>
            <person name="Hellsten U."/>
            <person name="Kawashima T."/>
            <person name="Kuo A."/>
            <person name="Mitros T."/>
            <person name="Salamov A."/>
            <person name="Carpenter M.L."/>
            <person name="Signorovitch A.Y."/>
            <person name="Moreno M.A."/>
            <person name="Kamm K."/>
            <person name="Grimwood J."/>
            <person name="Schmutz J."/>
            <person name="Shapiro H."/>
            <person name="Grigoriev I.V."/>
            <person name="Buss L.W."/>
            <person name="Schierwater B."/>
            <person name="Dellaporta S.L."/>
            <person name="Rokhsar D.S."/>
        </authorList>
    </citation>
    <scope>NUCLEOTIDE SEQUENCE [LARGE SCALE GENOMIC DNA]</scope>
    <source>
        <strain evidence="6 7">Grell-BS-1999</strain>
    </source>
</reference>
<dbReference type="PROSITE" id="PS51165">
    <property type="entry name" value="THUMP"/>
    <property type="match status" value="1"/>
</dbReference>
<dbReference type="Proteomes" id="UP000009022">
    <property type="component" value="Unassembled WGS sequence"/>
</dbReference>
<dbReference type="OrthoDB" id="47730at2759"/>
<dbReference type="SMART" id="SM00981">
    <property type="entry name" value="THUMP"/>
    <property type="match status" value="1"/>
</dbReference>
<dbReference type="CTD" id="6753492"/>
<dbReference type="Pfam" id="PF02926">
    <property type="entry name" value="THUMP"/>
    <property type="match status" value="1"/>
</dbReference>
<dbReference type="GO" id="GO:0005737">
    <property type="term" value="C:cytoplasm"/>
    <property type="evidence" value="ECO:0007669"/>
    <property type="project" value="UniProtKB-SubCell"/>
</dbReference>
<dbReference type="EMBL" id="DS985245">
    <property type="protein sequence ID" value="EDV24840.1"/>
    <property type="molecule type" value="Genomic_DNA"/>
</dbReference>
<keyword evidence="3" id="KW-0819">tRNA processing</keyword>
<keyword evidence="4" id="KW-0694">RNA-binding</keyword>
<evidence type="ECO:0000256" key="3">
    <source>
        <dbReference type="ARBA" id="ARBA00022694"/>
    </source>
</evidence>
<name>B3RXB5_TRIAD</name>
<dbReference type="GO" id="GO:0016423">
    <property type="term" value="F:tRNA (guanine) methyltransferase activity"/>
    <property type="evidence" value="ECO:0000318"/>
    <property type="project" value="GO_Central"/>
</dbReference>
<dbReference type="InterPro" id="IPR029063">
    <property type="entry name" value="SAM-dependent_MTases_sf"/>
</dbReference>
<keyword evidence="2" id="KW-0808">Transferase</keyword>
<dbReference type="RefSeq" id="XP_002112730.1">
    <property type="nucleotide sequence ID" value="XM_002112694.1"/>
</dbReference>
<proteinExistence type="predicted"/>
<dbReference type="FunFam" id="3.40.50.150:FF:000073">
    <property type="entry name" value="THUMP domain containing 3"/>
    <property type="match status" value="1"/>
</dbReference>
<dbReference type="InParanoid" id="B3RXB5"/>